<evidence type="ECO:0000313" key="9">
    <source>
        <dbReference type="EMBL" id="HIS46118.1"/>
    </source>
</evidence>
<keyword evidence="5 7" id="KW-1133">Transmembrane helix</keyword>
<dbReference type="Pfam" id="PF01757">
    <property type="entry name" value="Acyl_transf_3"/>
    <property type="match status" value="1"/>
</dbReference>
<sequence length="380" mass="43125">MRKKSYPLVDLCRLPAAFLVIAIHVSPLAFINETADFILTRVIARTAVPFFIMITGYFVLPKISGSAIAKEIKKCAIFYMAAILLYLPVNVYARQLPLWTNEGTLDPWWMLRLIRWIFVDGTFYHLWYFPAMITGLLLVALLLSRFSPKTVLMITMILYAIGLMGDSYYGLAAAAPGLEAFYNGIFTLCTYTRNGVFFVPLFLMLGRTLAIRHSSKPISKPAKRTLPQSRFHYRLQPETCFHDGSLLTAVAFILMLTEALMLRHFHIQRHDSMYIFLPVLMYAGAGCLFRASRSSKIKRNLAPLCKIALIIYVIHPMVIIGLRGADKLLGLNGALNHNGLLVYIFTCILSLLFSILAVIIFQRLKARRESPDIAHPKYHR</sequence>
<feature type="domain" description="Acyltransferase 3" evidence="8">
    <location>
        <begin position="9"/>
        <end position="357"/>
    </location>
</feature>
<evidence type="ECO:0000313" key="10">
    <source>
        <dbReference type="Proteomes" id="UP000823927"/>
    </source>
</evidence>
<feature type="transmembrane region" description="Helical" evidence="7">
    <location>
        <begin position="273"/>
        <end position="289"/>
    </location>
</feature>
<evidence type="ECO:0000256" key="6">
    <source>
        <dbReference type="ARBA" id="ARBA00023136"/>
    </source>
</evidence>
<dbReference type="Proteomes" id="UP000823927">
    <property type="component" value="Unassembled WGS sequence"/>
</dbReference>
<dbReference type="AlphaFoldDB" id="A0A9D1F1W7"/>
<feature type="transmembrane region" description="Helical" evidence="7">
    <location>
        <begin position="42"/>
        <end position="60"/>
    </location>
</feature>
<accession>A0A9D1F1W7</accession>
<dbReference type="GO" id="GO:0005886">
    <property type="term" value="C:plasma membrane"/>
    <property type="evidence" value="ECO:0007669"/>
    <property type="project" value="UniProtKB-SubCell"/>
</dbReference>
<dbReference type="EMBL" id="DVIT01000004">
    <property type="protein sequence ID" value="HIS46118.1"/>
    <property type="molecule type" value="Genomic_DNA"/>
</dbReference>
<reference evidence="9" key="1">
    <citation type="submission" date="2020-10" db="EMBL/GenBank/DDBJ databases">
        <authorList>
            <person name="Gilroy R."/>
        </authorList>
    </citation>
    <scope>NUCLEOTIDE SEQUENCE</scope>
    <source>
        <strain evidence="9">CHK178-757</strain>
    </source>
</reference>
<evidence type="ECO:0000256" key="3">
    <source>
        <dbReference type="ARBA" id="ARBA00022475"/>
    </source>
</evidence>
<name>A0A9D1F1W7_9FIRM</name>
<evidence type="ECO:0000256" key="5">
    <source>
        <dbReference type="ARBA" id="ARBA00022989"/>
    </source>
</evidence>
<keyword evidence="6 7" id="KW-0472">Membrane</keyword>
<comment type="similarity">
    <text evidence="2">Belongs to the acyltransferase 3 family.</text>
</comment>
<dbReference type="GO" id="GO:0009246">
    <property type="term" value="P:enterobacterial common antigen biosynthetic process"/>
    <property type="evidence" value="ECO:0007669"/>
    <property type="project" value="TreeGrafter"/>
</dbReference>
<organism evidence="9 10">
    <name type="scientific">Candidatus Scybalocola faecigallinarum</name>
    <dbReference type="NCBI Taxonomy" id="2840941"/>
    <lineage>
        <taxon>Bacteria</taxon>
        <taxon>Bacillati</taxon>
        <taxon>Bacillota</taxon>
        <taxon>Clostridia</taxon>
        <taxon>Lachnospirales</taxon>
        <taxon>Lachnospiraceae</taxon>
        <taxon>Lachnospiraceae incertae sedis</taxon>
        <taxon>Candidatus Scybalocola (ex Gilroy et al. 2021)</taxon>
    </lineage>
</organism>
<comment type="caution">
    <text evidence="9">The sequence shown here is derived from an EMBL/GenBank/DDBJ whole genome shotgun (WGS) entry which is preliminary data.</text>
</comment>
<keyword evidence="3" id="KW-1003">Cell membrane</keyword>
<dbReference type="InterPro" id="IPR002656">
    <property type="entry name" value="Acyl_transf_3_dom"/>
</dbReference>
<feature type="transmembrane region" description="Helical" evidence="7">
    <location>
        <begin position="113"/>
        <end position="143"/>
    </location>
</feature>
<dbReference type="PANTHER" id="PTHR40074:SF2">
    <property type="entry name" value="O-ACETYLTRANSFERASE WECH"/>
    <property type="match status" value="1"/>
</dbReference>
<protein>
    <submittedName>
        <fullName evidence="9">Acyltransferase</fullName>
    </submittedName>
</protein>
<proteinExistence type="inferred from homology"/>
<keyword evidence="4 7" id="KW-0812">Transmembrane</keyword>
<evidence type="ECO:0000259" key="8">
    <source>
        <dbReference type="Pfam" id="PF01757"/>
    </source>
</evidence>
<dbReference type="GO" id="GO:0016413">
    <property type="term" value="F:O-acetyltransferase activity"/>
    <property type="evidence" value="ECO:0007669"/>
    <property type="project" value="TreeGrafter"/>
</dbReference>
<keyword evidence="9" id="KW-0012">Acyltransferase</keyword>
<keyword evidence="9" id="KW-0808">Transferase</keyword>
<evidence type="ECO:0000256" key="1">
    <source>
        <dbReference type="ARBA" id="ARBA00004651"/>
    </source>
</evidence>
<evidence type="ECO:0000256" key="2">
    <source>
        <dbReference type="ARBA" id="ARBA00007400"/>
    </source>
</evidence>
<evidence type="ECO:0000256" key="7">
    <source>
        <dbReference type="SAM" id="Phobius"/>
    </source>
</evidence>
<dbReference type="PANTHER" id="PTHR40074">
    <property type="entry name" value="O-ACETYLTRANSFERASE WECH"/>
    <property type="match status" value="1"/>
</dbReference>
<reference evidence="9" key="2">
    <citation type="journal article" date="2021" name="PeerJ">
        <title>Extensive microbial diversity within the chicken gut microbiome revealed by metagenomics and culture.</title>
        <authorList>
            <person name="Gilroy R."/>
            <person name="Ravi A."/>
            <person name="Getino M."/>
            <person name="Pursley I."/>
            <person name="Horton D.L."/>
            <person name="Alikhan N.F."/>
            <person name="Baker D."/>
            <person name="Gharbi K."/>
            <person name="Hall N."/>
            <person name="Watson M."/>
            <person name="Adriaenssens E.M."/>
            <person name="Foster-Nyarko E."/>
            <person name="Jarju S."/>
            <person name="Secka A."/>
            <person name="Antonio M."/>
            <person name="Oren A."/>
            <person name="Chaudhuri R.R."/>
            <person name="La Ragione R."/>
            <person name="Hildebrand F."/>
            <person name="Pallen M.J."/>
        </authorList>
    </citation>
    <scope>NUCLEOTIDE SEQUENCE</scope>
    <source>
        <strain evidence="9">CHK178-757</strain>
    </source>
</reference>
<feature type="transmembrane region" description="Helical" evidence="7">
    <location>
        <begin position="150"/>
        <end position="171"/>
    </location>
</feature>
<feature type="transmembrane region" description="Helical" evidence="7">
    <location>
        <begin position="340"/>
        <end position="361"/>
    </location>
</feature>
<feature type="transmembrane region" description="Helical" evidence="7">
    <location>
        <begin position="301"/>
        <end position="320"/>
    </location>
</feature>
<feature type="transmembrane region" description="Helical" evidence="7">
    <location>
        <begin position="240"/>
        <end position="261"/>
    </location>
</feature>
<feature type="transmembrane region" description="Helical" evidence="7">
    <location>
        <begin position="72"/>
        <end position="93"/>
    </location>
</feature>
<feature type="transmembrane region" description="Helical" evidence="7">
    <location>
        <begin position="12"/>
        <end position="30"/>
    </location>
</feature>
<comment type="subcellular location">
    <subcellularLocation>
        <location evidence="1">Cell membrane</location>
        <topology evidence="1">Multi-pass membrane protein</topology>
    </subcellularLocation>
</comment>
<feature type="transmembrane region" description="Helical" evidence="7">
    <location>
        <begin position="191"/>
        <end position="210"/>
    </location>
</feature>
<gene>
    <name evidence="9" type="ORF">IAB46_00915</name>
</gene>
<evidence type="ECO:0000256" key="4">
    <source>
        <dbReference type="ARBA" id="ARBA00022692"/>
    </source>
</evidence>